<dbReference type="InterPro" id="IPR029063">
    <property type="entry name" value="SAM-dependent_MTases_sf"/>
</dbReference>
<dbReference type="GO" id="GO:0005886">
    <property type="term" value="C:plasma membrane"/>
    <property type="evidence" value="ECO:0007669"/>
    <property type="project" value="TreeGrafter"/>
</dbReference>
<sequence>MTKNMKKRDLLNYFAFQYSKRKLKASFNLKSFDAIYGFTQTYVGRGYYDRISLHQYKGEFEAFAEYVAKTKPKVVVEIGTKKGGSLYMWARYFKPKHLISIDLPGGIHGGGYPKQKRPFYECFLDDEKASKISLIQGDSHANKTLEELKRLLNGEKIDFLFIDGDHRYEGVKQDFDMYKDLMNSGGLIGFHDIVASDYHHNMQCYVDKLWDELILEYKHKAFVQDPAQHKYGLGIVVMP</sequence>
<evidence type="ECO:0000313" key="3">
    <source>
        <dbReference type="EMBL" id="TYB77004.1"/>
    </source>
</evidence>
<reference evidence="3 4" key="1">
    <citation type="submission" date="2019-08" db="EMBL/GenBank/DDBJ databases">
        <title>Genomes of Antarctic Bizionia species.</title>
        <authorList>
            <person name="Bowman J.P."/>
        </authorList>
    </citation>
    <scope>NUCLEOTIDE SEQUENCE [LARGE SCALE GENOMIC DNA]</scope>
    <source>
        <strain evidence="3 4">ADA-4</strain>
    </source>
</reference>
<proteinExistence type="predicted"/>
<name>A0A5D0R8U2_9FLAO</name>
<evidence type="ECO:0000256" key="2">
    <source>
        <dbReference type="ARBA" id="ARBA00022679"/>
    </source>
</evidence>
<dbReference type="OrthoDB" id="5464618at2"/>
<dbReference type="EMBL" id="VSKK01000002">
    <property type="protein sequence ID" value="TYB77004.1"/>
    <property type="molecule type" value="Genomic_DNA"/>
</dbReference>
<evidence type="ECO:0000256" key="1">
    <source>
        <dbReference type="ARBA" id="ARBA00022603"/>
    </source>
</evidence>
<dbReference type="AlphaFoldDB" id="A0A5D0R8U2"/>
<dbReference type="Pfam" id="PF13578">
    <property type="entry name" value="Methyltransf_24"/>
    <property type="match status" value="1"/>
</dbReference>
<evidence type="ECO:0000313" key="4">
    <source>
        <dbReference type="Proteomes" id="UP000323720"/>
    </source>
</evidence>
<dbReference type="PANTHER" id="PTHR40048:SF1">
    <property type="entry name" value="RHAMNOSYL O-METHYLTRANSFERASE"/>
    <property type="match status" value="1"/>
</dbReference>
<organism evidence="3 4">
    <name type="scientific">Bizionia myxarmorum</name>
    <dbReference type="NCBI Taxonomy" id="291186"/>
    <lineage>
        <taxon>Bacteria</taxon>
        <taxon>Pseudomonadati</taxon>
        <taxon>Bacteroidota</taxon>
        <taxon>Flavobacteriia</taxon>
        <taxon>Flavobacteriales</taxon>
        <taxon>Flavobacteriaceae</taxon>
        <taxon>Bizionia</taxon>
    </lineage>
</organism>
<dbReference type="Proteomes" id="UP000323720">
    <property type="component" value="Unassembled WGS sequence"/>
</dbReference>
<dbReference type="Gene3D" id="3.40.50.150">
    <property type="entry name" value="Vaccinia Virus protein VP39"/>
    <property type="match status" value="1"/>
</dbReference>
<accession>A0A5D0R8U2</accession>
<protein>
    <submittedName>
        <fullName evidence="3">Class I SAM-dependent methyltransferase</fullName>
    </submittedName>
</protein>
<dbReference type="GO" id="GO:0008168">
    <property type="term" value="F:methyltransferase activity"/>
    <property type="evidence" value="ECO:0007669"/>
    <property type="project" value="UniProtKB-KW"/>
</dbReference>
<keyword evidence="1 3" id="KW-0489">Methyltransferase</keyword>
<comment type="caution">
    <text evidence="3">The sequence shown here is derived from an EMBL/GenBank/DDBJ whole genome shotgun (WGS) entry which is preliminary data.</text>
</comment>
<gene>
    <name evidence="3" type="ORF">ES674_09890</name>
</gene>
<dbReference type="SUPFAM" id="SSF53335">
    <property type="entry name" value="S-adenosyl-L-methionine-dependent methyltransferases"/>
    <property type="match status" value="1"/>
</dbReference>
<keyword evidence="4" id="KW-1185">Reference proteome</keyword>
<keyword evidence="2 3" id="KW-0808">Transferase</keyword>
<dbReference type="PANTHER" id="PTHR40048">
    <property type="entry name" value="RHAMNOSYL O-METHYLTRANSFERASE"/>
    <property type="match status" value="1"/>
</dbReference>
<dbReference type="GO" id="GO:0032259">
    <property type="term" value="P:methylation"/>
    <property type="evidence" value="ECO:0007669"/>
    <property type="project" value="UniProtKB-KW"/>
</dbReference>